<sequence length="218" mass="24178">MERVKIKKWVHPVDKFPRISHRASLMEAVAALKKADAYCQAGCFAQRILLAYDAGGRIVGKLSPVDIVGALASHCESSKANIGGWSKGLIVTLLEKLKQYLLPGRKPLAEHWQKAHRISMSPYIKRYSSSNMIGANDTMEVAFRLFVAGRHDSLFVVQKKEIHGLLLFADVYKEISRFLECCPLAQLGGRDSVRLPIERDLSPVPRGLSARAPATQTV</sequence>
<dbReference type="SUPFAM" id="SSF54631">
    <property type="entry name" value="CBS-domain pair"/>
    <property type="match status" value="1"/>
</dbReference>
<protein>
    <submittedName>
        <fullName evidence="1">CBS domain-containing protein</fullName>
    </submittedName>
</protein>
<name>A0A7U3YJQ2_DESPD</name>
<accession>A0A7U3YJQ2</accession>
<dbReference type="InterPro" id="IPR046342">
    <property type="entry name" value="CBS_dom_sf"/>
</dbReference>
<organism evidence="1 2">
    <name type="scientific">Desulfobulbus propionicus (strain ATCC 33891 / DSM 2032 / VKM B-1956 / 1pr3)</name>
    <dbReference type="NCBI Taxonomy" id="577650"/>
    <lineage>
        <taxon>Bacteria</taxon>
        <taxon>Pseudomonadati</taxon>
        <taxon>Thermodesulfobacteriota</taxon>
        <taxon>Desulfobulbia</taxon>
        <taxon>Desulfobulbales</taxon>
        <taxon>Desulfobulbaceae</taxon>
        <taxon>Desulfobulbus</taxon>
    </lineage>
</organism>
<dbReference type="EMBL" id="CP002364">
    <property type="protein sequence ID" value="ADW16652.1"/>
    <property type="molecule type" value="Genomic_DNA"/>
</dbReference>
<dbReference type="AlphaFoldDB" id="A0A7U3YJQ2"/>
<dbReference type="Proteomes" id="UP000006365">
    <property type="component" value="Chromosome"/>
</dbReference>
<evidence type="ECO:0000313" key="2">
    <source>
        <dbReference type="Proteomes" id="UP000006365"/>
    </source>
</evidence>
<keyword evidence="2" id="KW-1185">Reference proteome</keyword>
<gene>
    <name evidence="1" type="ordered locus">Despr_0472</name>
</gene>
<dbReference type="KEGG" id="dpr:Despr_0472"/>
<evidence type="ECO:0000313" key="1">
    <source>
        <dbReference type="EMBL" id="ADW16652.1"/>
    </source>
</evidence>
<reference evidence="1 2" key="1">
    <citation type="journal article" date="2011" name="Stand. Genomic Sci.">
        <title>Complete genome sequence of Desulfobulbus propionicus type strain (1pr3).</title>
        <authorList>
            <person name="Pagani I."/>
            <person name="Lapidus A."/>
            <person name="Nolan M."/>
            <person name="Lucas S."/>
            <person name="Hammon N."/>
            <person name="Deshpande S."/>
            <person name="Cheng J.F."/>
            <person name="Chertkov O."/>
            <person name="Davenport K."/>
            <person name="Tapia R."/>
            <person name="Han C."/>
            <person name="Goodwin L."/>
            <person name="Pitluck S."/>
            <person name="Liolios K."/>
            <person name="Mavromatis K."/>
            <person name="Ivanova N."/>
            <person name="Mikhailova N."/>
            <person name="Pati A."/>
            <person name="Chen A."/>
            <person name="Palaniappan K."/>
            <person name="Land M."/>
            <person name="Hauser L."/>
            <person name="Chang Y.J."/>
            <person name="Jeffries C.D."/>
            <person name="Detter J.C."/>
            <person name="Brambilla E."/>
            <person name="Kannan K.P."/>
            <person name="Djao O.D."/>
            <person name="Rohde M."/>
            <person name="Pukall R."/>
            <person name="Spring S."/>
            <person name="Goker M."/>
            <person name="Sikorski J."/>
            <person name="Woyke T."/>
            <person name="Bristow J."/>
            <person name="Eisen J.A."/>
            <person name="Markowitz V."/>
            <person name="Hugenholtz P."/>
            <person name="Kyrpides N.C."/>
            <person name="Klenk H.P."/>
        </authorList>
    </citation>
    <scope>NUCLEOTIDE SEQUENCE [LARGE SCALE GENOMIC DNA]</scope>
    <source>
        <strain evidence="2">ATCC 33891 / DSM 2032 / 1pr3</strain>
    </source>
</reference>
<dbReference type="RefSeq" id="WP_015723199.1">
    <property type="nucleotide sequence ID" value="NC_014972.1"/>
</dbReference>
<proteinExistence type="predicted"/>